<dbReference type="PANTHER" id="PTHR39337:SF1">
    <property type="entry name" value="BLR5642 PROTEIN"/>
    <property type="match status" value="1"/>
</dbReference>
<organism evidence="1 2">
    <name type="scientific">Kouleothrix aurantiaca</name>
    <dbReference type="NCBI Taxonomy" id="186479"/>
    <lineage>
        <taxon>Bacteria</taxon>
        <taxon>Bacillati</taxon>
        <taxon>Chloroflexota</taxon>
        <taxon>Chloroflexia</taxon>
        <taxon>Chloroflexales</taxon>
        <taxon>Roseiflexineae</taxon>
        <taxon>Roseiflexaceae</taxon>
        <taxon>Kouleothrix</taxon>
    </lineage>
</organism>
<gene>
    <name evidence="1" type="ORF">SE17_35760</name>
</gene>
<dbReference type="InterPro" id="IPR007438">
    <property type="entry name" value="DUF488"/>
</dbReference>
<dbReference type="AlphaFoldDB" id="A0A0P9F8W9"/>
<dbReference type="PANTHER" id="PTHR39337">
    <property type="entry name" value="BLR5642 PROTEIN"/>
    <property type="match status" value="1"/>
</dbReference>
<sequence length="145" mass="16121">MTTLFTVGYQGHSIETFLDLVQAHGVAHIIDVRERPFSRKPDFSKKRFSARLADAGIGYTHLVALGTPKPLRDEVRRTHDFPTFFAEMDALMAAQPEALHAALELARAQPAAVLCFEAKPEECHRMSVVRAMQSAAAEPLEIIHL</sequence>
<evidence type="ECO:0000313" key="2">
    <source>
        <dbReference type="Proteomes" id="UP000050509"/>
    </source>
</evidence>
<proteinExistence type="predicted"/>
<accession>A0A0P9F8W9</accession>
<dbReference type="Pfam" id="PF04343">
    <property type="entry name" value="DUF488"/>
    <property type="match status" value="1"/>
</dbReference>
<evidence type="ECO:0000313" key="1">
    <source>
        <dbReference type="EMBL" id="KPV48867.1"/>
    </source>
</evidence>
<comment type="caution">
    <text evidence="1">The sequence shown here is derived from an EMBL/GenBank/DDBJ whole genome shotgun (WGS) entry which is preliminary data.</text>
</comment>
<name>A0A0P9F8W9_9CHLR</name>
<keyword evidence="2" id="KW-1185">Reference proteome</keyword>
<evidence type="ECO:0008006" key="3">
    <source>
        <dbReference type="Google" id="ProtNLM"/>
    </source>
</evidence>
<dbReference type="Proteomes" id="UP000050509">
    <property type="component" value="Unassembled WGS sequence"/>
</dbReference>
<protein>
    <recommendedName>
        <fullName evidence="3">DUF488 domain-containing protein</fullName>
    </recommendedName>
</protein>
<dbReference type="EMBL" id="LJCR01002343">
    <property type="protein sequence ID" value="KPV48867.1"/>
    <property type="molecule type" value="Genomic_DNA"/>
</dbReference>
<reference evidence="1 2" key="1">
    <citation type="submission" date="2015-09" db="EMBL/GenBank/DDBJ databases">
        <title>Draft genome sequence of Kouleothrix aurantiaca JCM 19913.</title>
        <authorList>
            <person name="Hemp J."/>
        </authorList>
    </citation>
    <scope>NUCLEOTIDE SEQUENCE [LARGE SCALE GENOMIC DNA]</scope>
    <source>
        <strain evidence="1 2">COM-B</strain>
    </source>
</reference>